<dbReference type="AlphaFoldDB" id="A0A0E9V1L3"/>
<dbReference type="EMBL" id="GBXM01036711">
    <property type="protein sequence ID" value="JAH71866.1"/>
    <property type="molecule type" value="Transcribed_RNA"/>
</dbReference>
<proteinExistence type="predicted"/>
<evidence type="ECO:0000313" key="1">
    <source>
        <dbReference type="EMBL" id="JAH71866.1"/>
    </source>
</evidence>
<sequence>MVVFRKYCHQYTGHTYRS</sequence>
<protein>
    <submittedName>
        <fullName evidence="1">Uncharacterized protein</fullName>
    </submittedName>
</protein>
<accession>A0A0E9V1L3</accession>
<organism evidence="1">
    <name type="scientific">Anguilla anguilla</name>
    <name type="common">European freshwater eel</name>
    <name type="synonym">Muraena anguilla</name>
    <dbReference type="NCBI Taxonomy" id="7936"/>
    <lineage>
        <taxon>Eukaryota</taxon>
        <taxon>Metazoa</taxon>
        <taxon>Chordata</taxon>
        <taxon>Craniata</taxon>
        <taxon>Vertebrata</taxon>
        <taxon>Euteleostomi</taxon>
        <taxon>Actinopterygii</taxon>
        <taxon>Neopterygii</taxon>
        <taxon>Teleostei</taxon>
        <taxon>Anguilliformes</taxon>
        <taxon>Anguillidae</taxon>
        <taxon>Anguilla</taxon>
    </lineage>
</organism>
<reference evidence="1" key="2">
    <citation type="journal article" date="2015" name="Fish Shellfish Immunol.">
        <title>Early steps in the European eel (Anguilla anguilla)-Vibrio vulnificus interaction in the gills: Role of the RtxA13 toxin.</title>
        <authorList>
            <person name="Callol A."/>
            <person name="Pajuelo D."/>
            <person name="Ebbesson L."/>
            <person name="Teles M."/>
            <person name="MacKenzie S."/>
            <person name="Amaro C."/>
        </authorList>
    </citation>
    <scope>NUCLEOTIDE SEQUENCE</scope>
</reference>
<name>A0A0E9V1L3_ANGAN</name>
<reference evidence="1" key="1">
    <citation type="submission" date="2014-11" db="EMBL/GenBank/DDBJ databases">
        <authorList>
            <person name="Amaro Gonzalez C."/>
        </authorList>
    </citation>
    <scope>NUCLEOTIDE SEQUENCE</scope>
</reference>